<feature type="region of interest" description="Disordered" evidence="1">
    <location>
        <begin position="152"/>
        <end position="173"/>
    </location>
</feature>
<protein>
    <submittedName>
        <fullName evidence="2">Uncharacterized protein</fullName>
    </submittedName>
</protein>
<reference evidence="2" key="1">
    <citation type="submission" date="2023-03" db="EMBL/GenBank/DDBJ databases">
        <title>Massive genome expansion in bonnet fungi (Mycena s.s.) driven by repeated elements and novel gene families across ecological guilds.</title>
        <authorList>
            <consortium name="Lawrence Berkeley National Laboratory"/>
            <person name="Harder C.B."/>
            <person name="Miyauchi S."/>
            <person name="Viragh M."/>
            <person name="Kuo A."/>
            <person name="Thoen E."/>
            <person name="Andreopoulos B."/>
            <person name="Lu D."/>
            <person name="Skrede I."/>
            <person name="Drula E."/>
            <person name="Henrissat B."/>
            <person name="Morin E."/>
            <person name="Kohler A."/>
            <person name="Barry K."/>
            <person name="LaButti K."/>
            <person name="Morin E."/>
            <person name="Salamov A."/>
            <person name="Lipzen A."/>
            <person name="Mereny Z."/>
            <person name="Hegedus B."/>
            <person name="Baldrian P."/>
            <person name="Stursova M."/>
            <person name="Weitz H."/>
            <person name="Taylor A."/>
            <person name="Grigoriev I.V."/>
            <person name="Nagy L.G."/>
            <person name="Martin F."/>
            <person name="Kauserud H."/>
        </authorList>
    </citation>
    <scope>NUCLEOTIDE SEQUENCE</scope>
    <source>
        <strain evidence="2">CBHHK067</strain>
    </source>
</reference>
<evidence type="ECO:0000256" key="1">
    <source>
        <dbReference type="SAM" id="MobiDB-lite"/>
    </source>
</evidence>
<evidence type="ECO:0000313" key="3">
    <source>
        <dbReference type="Proteomes" id="UP001221757"/>
    </source>
</evidence>
<keyword evidence="3" id="KW-1185">Reference proteome</keyword>
<organism evidence="2 3">
    <name type="scientific">Mycena rosella</name>
    <name type="common">Pink bonnet</name>
    <name type="synonym">Agaricus rosellus</name>
    <dbReference type="NCBI Taxonomy" id="1033263"/>
    <lineage>
        <taxon>Eukaryota</taxon>
        <taxon>Fungi</taxon>
        <taxon>Dikarya</taxon>
        <taxon>Basidiomycota</taxon>
        <taxon>Agaricomycotina</taxon>
        <taxon>Agaricomycetes</taxon>
        <taxon>Agaricomycetidae</taxon>
        <taxon>Agaricales</taxon>
        <taxon>Marasmiineae</taxon>
        <taxon>Mycenaceae</taxon>
        <taxon>Mycena</taxon>
    </lineage>
</organism>
<evidence type="ECO:0000313" key="2">
    <source>
        <dbReference type="EMBL" id="KAJ7622858.1"/>
    </source>
</evidence>
<sequence length="187" mass="20674">MPEIGGQGYGNRLEQTGVVETRCWHGKPGLMPGYNELENPPASQPVSAHPDHFRGESNQLLSQTNGSEVTLCDAYAVIVLGTSKEICEDNVPQPRGHEHAWVDTGSEFRTGLTEQKFQFDRLSARLNEREGRSESWAYRLSETVEVEVELCSKSGEQSPPHAHPKSDGPVSTRLECRCASDTLPNQI</sequence>
<gene>
    <name evidence="2" type="ORF">B0H17DRAFT_1151559</name>
</gene>
<accession>A0AAD7BJQ5</accession>
<dbReference type="EMBL" id="JARKIE010000643">
    <property type="protein sequence ID" value="KAJ7622858.1"/>
    <property type="molecule type" value="Genomic_DNA"/>
</dbReference>
<dbReference type="Proteomes" id="UP001221757">
    <property type="component" value="Unassembled WGS sequence"/>
</dbReference>
<proteinExistence type="predicted"/>
<dbReference type="AlphaFoldDB" id="A0AAD7BJQ5"/>
<comment type="caution">
    <text evidence="2">The sequence shown here is derived from an EMBL/GenBank/DDBJ whole genome shotgun (WGS) entry which is preliminary data.</text>
</comment>
<name>A0AAD7BJQ5_MYCRO</name>